<keyword evidence="2" id="KW-1185">Reference proteome</keyword>
<protein>
    <submittedName>
        <fullName evidence="1">Uncharacterized protein</fullName>
    </submittedName>
</protein>
<evidence type="ECO:0000313" key="2">
    <source>
        <dbReference type="Proteomes" id="UP000659698"/>
    </source>
</evidence>
<gene>
    <name evidence="1" type="ORF">H7U12_08805</name>
</gene>
<evidence type="ECO:0000313" key="1">
    <source>
        <dbReference type="EMBL" id="MBC3539779.1"/>
    </source>
</evidence>
<accession>A0ABR6VRF1</accession>
<dbReference type="EMBL" id="JACOAF010000021">
    <property type="protein sequence ID" value="MBC3539779.1"/>
    <property type="molecule type" value="Genomic_DNA"/>
</dbReference>
<dbReference type="Proteomes" id="UP000659698">
    <property type="component" value="Unassembled WGS sequence"/>
</dbReference>
<reference evidence="1 2" key="1">
    <citation type="journal article" date="2019" name="Int. J. Syst. Evol. Microbiol.">
        <title>Rufibacter sediminis sp. nov., isolated from freshwater lake sediment.</title>
        <authorList>
            <person name="Qu J.H."/>
            <person name="Zhang L.J."/>
            <person name="Fu Y.H."/>
            <person name="Li H.F."/>
        </authorList>
    </citation>
    <scope>NUCLEOTIDE SEQUENCE [LARGE SCALE GENOMIC DNA]</scope>
    <source>
        <strain evidence="1 2">H-1</strain>
    </source>
</reference>
<organism evidence="1 2">
    <name type="scientific">Rufibacter sediminis</name>
    <dbReference type="NCBI Taxonomy" id="2762756"/>
    <lineage>
        <taxon>Bacteria</taxon>
        <taxon>Pseudomonadati</taxon>
        <taxon>Bacteroidota</taxon>
        <taxon>Cytophagia</taxon>
        <taxon>Cytophagales</taxon>
        <taxon>Hymenobacteraceae</taxon>
        <taxon>Rufibacter</taxon>
    </lineage>
</organism>
<proteinExistence type="predicted"/>
<dbReference type="RefSeq" id="WP_186636120.1">
    <property type="nucleotide sequence ID" value="NZ_JACOAF010000021.1"/>
</dbReference>
<comment type="caution">
    <text evidence="1">The sequence shown here is derived from an EMBL/GenBank/DDBJ whole genome shotgun (WGS) entry which is preliminary data.</text>
</comment>
<sequence length="529" mass="60943">MAPSTTYSNSNSRLRPASWWFLLLFLIQPVLAFSQRSDSSVTVSAGEHYLRSSFHRFWWGRHYRQVWAEPVEVPLLWISQFKGGVTPVKEGGSFQTKNLRLVDAAGREYVLRSIDKDPSKALPKGLQKSFVASLMRDQTSVIHPYGAFIVPALASAAGVYHTNPQLVYLADDPALGEFRKDFAHMLMLLEERPDGNWDQLESFGTPQDIFSSKKAFGKMVSSPLYQVDTKRYLLSRLFDMWLSDWSRREDQWRWAVAENKGQTHFSPIPRDRDHAFFKFNDGVLTKLVSVFKPNYQSFDKTIVGQNVKGLIRSSYQMDAYLLAYLTEEDFRQAALELQQKLTDQVIDQALQTWPPQIRELSEKEFSAKLKSRRNDLAEAAATFYQLLNKEVLLPGTDAEDRFVLEFQADGSVLVQHWSFEKDMQRNLLHEKFFSPAQTKSLSIYGLGEEDTFVLKGKGKTKIKLHLYGGEETDRLQVEETFQVSGSKIHLYDEEDGNEYPKHKKIKKKDYKPAAEEFNGAGWLLRHRLH</sequence>
<name>A0ABR6VRF1_9BACT</name>